<keyword evidence="3 8" id="KW-0808">Transferase</keyword>
<organism evidence="8 9">
    <name type="scientific">Streptomyces curacoi</name>
    <dbReference type="NCBI Taxonomy" id="146536"/>
    <lineage>
        <taxon>Bacteria</taxon>
        <taxon>Bacillati</taxon>
        <taxon>Actinomycetota</taxon>
        <taxon>Actinomycetes</taxon>
        <taxon>Kitasatosporales</taxon>
        <taxon>Streptomycetaceae</taxon>
        <taxon>Streptomyces</taxon>
    </lineage>
</organism>
<comment type="subcellular location">
    <subcellularLocation>
        <location evidence="1">Membrane</location>
        <topology evidence="1">Multi-pass membrane protein</topology>
    </subcellularLocation>
</comment>
<dbReference type="RefSeq" id="WP_062153095.1">
    <property type="nucleotide sequence ID" value="NZ_KQ947989.1"/>
</dbReference>
<name>A0A124GZU2_9ACTN</name>
<evidence type="ECO:0000256" key="2">
    <source>
        <dbReference type="ARBA" id="ARBA00022676"/>
    </source>
</evidence>
<gene>
    <name evidence="8" type="ORF">AQI70_21775</name>
</gene>
<sequence length="426" mass="47609">MVVTCLLTLTVLHTLNAALTLRWMLHAWRTPAELETTSFPEPDGEPRLSFSLLVPARHEEQVLPHTVGTLLGADHPDFEVVVITGDDDPGTTALAARLAADNPERVRHVIDRHPEKNKPRALNTALDTCRGEVIGVFDAEDVVHPRLLSHVDHALRTRSADVVQGGVQLMNHADSWYALCNCLEYFFWFRSRLHVHARQGFIPLGGNTVFIRAALLREAGGWDGDCLAEDCELGVRLSSRGVRVVVGYHPALVTREETPGTLRALVRQRTRWNQGFLQVLRKGEWRRLATVRQRVLARYVLATPFFQAFTALCMPMVFVTALMDGIPLAAALFAWLPALLMVAMTLFECAGLHDFGREYGRTVRPIQHLTLWWGLPLYSVVLAAAAFRAVWRECRGRNDWELTAHTGAHLHAPDPPVGRPEGHEGS</sequence>
<dbReference type="InterPro" id="IPR050321">
    <property type="entry name" value="Glycosyltr_2/OpgH_subfam"/>
</dbReference>
<dbReference type="STRING" id="146536.AQI70_21775"/>
<dbReference type="Pfam" id="PF13641">
    <property type="entry name" value="Glyco_tranf_2_3"/>
    <property type="match status" value="1"/>
</dbReference>
<evidence type="ECO:0000313" key="9">
    <source>
        <dbReference type="Proteomes" id="UP000054024"/>
    </source>
</evidence>
<dbReference type="CDD" id="cd06423">
    <property type="entry name" value="CESA_like"/>
    <property type="match status" value="1"/>
</dbReference>
<accession>A0A124GZU2</accession>
<evidence type="ECO:0000256" key="3">
    <source>
        <dbReference type="ARBA" id="ARBA00022679"/>
    </source>
</evidence>
<dbReference type="GO" id="GO:0016020">
    <property type="term" value="C:membrane"/>
    <property type="evidence" value="ECO:0007669"/>
    <property type="project" value="UniProtKB-SubCell"/>
</dbReference>
<keyword evidence="6 7" id="KW-0472">Membrane</keyword>
<feature type="transmembrane region" description="Helical" evidence="7">
    <location>
        <begin position="371"/>
        <end position="391"/>
    </location>
</feature>
<dbReference type="SUPFAM" id="SSF53448">
    <property type="entry name" value="Nucleotide-diphospho-sugar transferases"/>
    <property type="match status" value="1"/>
</dbReference>
<feature type="transmembrane region" description="Helical" evidence="7">
    <location>
        <begin position="326"/>
        <end position="347"/>
    </location>
</feature>
<reference evidence="8 9" key="1">
    <citation type="submission" date="2015-10" db="EMBL/GenBank/DDBJ databases">
        <title>Draft genome sequence of Streptomyces curacoi DSM 40107, type strain for the species Streptomyces curacoi.</title>
        <authorList>
            <person name="Ruckert C."/>
            <person name="Winkler A."/>
            <person name="Kalinowski J."/>
            <person name="Kampfer P."/>
            <person name="Glaeser S."/>
        </authorList>
    </citation>
    <scope>NUCLEOTIDE SEQUENCE [LARGE SCALE GENOMIC DNA]</scope>
    <source>
        <strain evidence="8 9">DSM 40107</strain>
    </source>
</reference>
<dbReference type="PANTHER" id="PTHR43867:SF2">
    <property type="entry name" value="CELLULOSE SYNTHASE CATALYTIC SUBUNIT A [UDP-FORMING]"/>
    <property type="match status" value="1"/>
</dbReference>
<dbReference type="InterPro" id="IPR029044">
    <property type="entry name" value="Nucleotide-diphossugar_trans"/>
</dbReference>
<feature type="transmembrane region" description="Helical" evidence="7">
    <location>
        <begin position="296"/>
        <end position="319"/>
    </location>
</feature>
<dbReference type="OrthoDB" id="7431422at2"/>
<evidence type="ECO:0000256" key="4">
    <source>
        <dbReference type="ARBA" id="ARBA00022692"/>
    </source>
</evidence>
<protein>
    <submittedName>
        <fullName evidence="8">Glycosyl transferase</fullName>
    </submittedName>
</protein>
<evidence type="ECO:0000256" key="1">
    <source>
        <dbReference type="ARBA" id="ARBA00004141"/>
    </source>
</evidence>
<dbReference type="Proteomes" id="UP000054024">
    <property type="component" value="Unassembled WGS sequence"/>
</dbReference>
<dbReference type="PANTHER" id="PTHR43867">
    <property type="entry name" value="CELLULOSE SYNTHASE CATALYTIC SUBUNIT A [UDP-FORMING]"/>
    <property type="match status" value="1"/>
</dbReference>
<keyword evidence="2" id="KW-0328">Glycosyltransferase</keyword>
<keyword evidence="5 7" id="KW-1133">Transmembrane helix</keyword>
<comment type="caution">
    <text evidence="8">The sequence shown here is derived from an EMBL/GenBank/DDBJ whole genome shotgun (WGS) entry which is preliminary data.</text>
</comment>
<dbReference type="EMBL" id="LMWJ01000015">
    <property type="protein sequence ID" value="KUM73400.1"/>
    <property type="molecule type" value="Genomic_DNA"/>
</dbReference>
<proteinExistence type="predicted"/>
<keyword evidence="9" id="KW-1185">Reference proteome</keyword>
<dbReference type="AlphaFoldDB" id="A0A124GZU2"/>
<dbReference type="GO" id="GO:0016757">
    <property type="term" value="F:glycosyltransferase activity"/>
    <property type="evidence" value="ECO:0007669"/>
    <property type="project" value="UniProtKB-KW"/>
</dbReference>
<keyword evidence="4 7" id="KW-0812">Transmembrane</keyword>
<evidence type="ECO:0000256" key="6">
    <source>
        <dbReference type="ARBA" id="ARBA00023136"/>
    </source>
</evidence>
<evidence type="ECO:0000256" key="7">
    <source>
        <dbReference type="SAM" id="Phobius"/>
    </source>
</evidence>
<evidence type="ECO:0000313" key="8">
    <source>
        <dbReference type="EMBL" id="KUM73400.1"/>
    </source>
</evidence>
<dbReference type="Gene3D" id="3.90.550.10">
    <property type="entry name" value="Spore Coat Polysaccharide Biosynthesis Protein SpsA, Chain A"/>
    <property type="match status" value="1"/>
</dbReference>
<evidence type="ECO:0000256" key="5">
    <source>
        <dbReference type="ARBA" id="ARBA00022989"/>
    </source>
</evidence>